<reference evidence="2 3" key="1">
    <citation type="submission" date="2017-10" db="EMBL/GenBank/DDBJ databases">
        <title>Comparative genomics in systemic dimorphic fungi from Ajellomycetaceae.</title>
        <authorList>
            <person name="Munoz J.F."/>
            <person name="Mcewen J.G."/>
            <person name="Clay O.K."/>
            <person name="Cuomo C.A."/>
        </authorList>
    </citation>
    <scope>NUCLEOTIDE SEQUENCE [LARGE SCALE GENOMIC DNA]</scope>
    <source>
        <strain evidence="2 3">UAMH7299</strain>
    </source>
</reference>
<dbReference type="EMBL" id="PDNA01000114">
    <property type="protein sequence ID" value="PGH12683.1"/>
    <property type="molecule type" value="Genomic_DNA"/>
</dbReference>
<feature type="signal peptide" evidence="1">
    <location>
        <begin position="1"/>
        <end position="19"/>
    </location>
</feature>
<name>A0A2B7XV83_POLH7</name>
<evidence type="ECO:0008006" key="4">
    <source>
        <dbReference type="Google" id="ProtNLM"/>
    </source>
</evidence>
<dbReference type="AlphaFoldDB" id="A0A2B7XV83"/>
<feature type="chain" id="PRO_5012248046" description="BTB domain-containing protein" evidence="1">
    <location>
        <begin position="20"/>
        <end position="226"/>
    </location>
</feature>
<dbReference type="PANTHER" id="PTHR47843:SF2">
    <property type="entry name" value="BTB DOMAIN-CONTAINING PROTEIN"/>
    <property type="match status" value="1"/>
</dbReference>
<dbReference type="PANTHER" id="PTHR47843">
    <property type="entry name" value="BTB DOMAIN-CONTAINING PROTEIN-RELATED"/>
    <property type="match status" value="1"/>
</dbReference>
<protein>
    <recommendedName>
        <fullName evidence="4">BTB domain-containing protein</fullName>
    </recommendedName>
</protein>
<evidence type="ECO:0000313" key="2">
    <source>
        <dbReference type="EMBL" id="PGH12683.1"/>
    </source>
</evidence>
<organism evidence="2 3">
    <name type="scientific">Polytolypa hystricis (strain UAMH7299)</name>
    <dbReference type="NCBI Taxonomy" id="1447883"/>
    <lineage>
        <taxon>Eukaryota</taxon>
        <taxon>Fungi</taxon>
        <taxon>Dikarya</taxon>
        <taxon>Ascomycota</taxon>
        <taxon>Pezizomycotina</taxon>
        <taxon>Eurotiomycetes</taxon>
        <taxon>Eurotiomycetidae</taxon>
        <taxon>Onygenales</taxon>
        <taxon>Onygenales incertae sedis</taxon>
        <taxon>Polytolypa</taxon>
    </lineage>
</organism>
<sequence length="226" mass="25695">MPALVLIIGVSFLDSPIVGLRCSPSARIFKIHQELLKARGGRIICAFERGFKEKSDGVYTITDTTEETLLRYMEWAYRNDYPSAVNEDSSQEPGAETKGDATDPRLCHVGVYIFANKYIIDKLEALAFRKLTRSLALVKDFSDNDSRTLIQVLDLALSNLPAGNSLLEWLGKYAAWRLSYLRRCTDFHDRSGSLAPFLIKYVQPSPPPPECDPNVEYYRNRVKPRW</sequence>
<evidence type="ECO:0000313" key="3">
    <source>
        <dbReference type="Proteomes" id="UP000224634"/>
    </source>
</evidence>
<keyword evidence="1" id="KW-0732">Signal</keyword>
<dbReference type="OrthoDB" id="6359816at2759"/>
<dbReference type="Gene3D" id="3.30.710.10">
    <property type="entry name" value="Potassium Channel Kv1.1, Chain A"/>
    <property type="match status" value="1"/>
</dbReference>
<keyword evidence="3" id="KW-1185">Reference proteome</keyword>
<evidence type="ECO:0000256" key="1">
    <source>
        <dbReference type="SAM" id="SignalP"/>
    </source>
</evidence>
<dbReference type="STRING" id="1447883.A0A2B7XV83"/>
<dbReference type="Proteomes" id="UP000224634">
    <property type="component" value="Unassembled WGS sequence"/>
</dbReference>
<comment type="caution">
    <text evidence="2">The sequence shown here is derived from an EMBL/GenBank/DDBJ whole genome shotgun (WGS) entry which is preliminary data.</text>
</comment>
<accession>A0A2B7XV83</accession>
<proteinExistence type="predicted"/>
<dbReference type="InterPro" id="IPR011333">
    <property type="entry name" value="SKP1/BTB/POZ_sf"/>
</dbReference>
<gene>
    <name evidence="2" type="ORF">AJ80_06626</name>
</gene>